<protein>
    <submittedName>
        <fullName evidence="6">Uncharacterized protein</fullName>
    </submittedName>
</protein>
<evidence type="ECO:0000313" key="7">
    <source>
        <dbReference type="Proteomes" id="UP000007875"/>
    </source>
</evidence>
<keyword evidence="3" id="KW-0443">Lipid metabolism</keyword>
<keyword evidence="7" id="KW-1185">Reference proteome</keyword>
<accession>H2ZDR8</accession>
<dbReference type="HOGENOM" id="CLU_000022_59_2_1"/>
<dbReference type="CDD" id="cd05911">
    <property type="entry name" value="Firefly_Luc_like"/>
    <property type="match status" value="1"/>
</dbReference>
<dbReference type="PROSITE" id="PS00455">
    <property type="entry name" value="AMP_BINDING"/>
    <property type="match status" value="1"/>
</dbReference>
<dbReference type="Gene3D" id="3.40.50.12780">
    <property type="entry name" value="N-terminal domain of ligase-like"/>
    <property type="match status" value="1"/>
</dbReference>
<reference evidence="7" key="1">
    <citation type="submission" date="2003-08" db="EMBL/GenBank/DDBJ databases">
        <authorList>
            <person name="Birren B."/>
            <person name="Nusbaum C."/>
            <person name="Abebe A."/>
            <person name="Abouelleil A."/>
            <person name="Adekoya E."/>
            <person name="Ait-zahra M."/>
            <person name="Allen N."/>
            <person name="Allen T."/>
            <person name="An P."/>
            <person name="Anderson M."/>
            <person name="Anderson S."/>
            <person name="Arachchi H."/>
            <person name="Armbruster J."/>
            <person name="Bachantsang P."/>
            <person name="Baldwin J."/>
            <person name="Barry A."/>
            <person name="Bayul T."/>
            <person name="Blitshsteyn B."/>
            <person name="Bloom T."/>
            <person name="Blye J."/>
            <person name="Boguslavskiy L."/>
            <person name="Borowsky M."/>
            <person name="Boukhgalter B."/>
            <person name="Brunache A."/>
            <person name="Butler J."/>
            <person name="Calixte N."/>
            <person name="Calvo S."/>
            <person name="Camarata J."/>
            <person name="Campo K."/>
            <person name="Chang J."/>
            <person name="Cheshatsang Y."/>
            <person name="Citroen M."/>
            <person name="Collymore A."/>
            <person name="Considine T."/>
            <person name="Cook A."/>
            <person name="Cooke P."/>
            <person name="Corum B."/>
            <person name="Cuomo C."/>
            <person name="David R."/>
            <person name="Dawoe T."/>
            <person name="Degray S."/>
            <person name="Dodge S."/>
            <person name="Dooley K."/>
            <person name="Dorje P."/>
            <person name="Dorjee K."/>
            <person name="Dorris L."/>
            <person name="Duffey N."/>
            <person name="Dupes A."/>
            <person name="Elkins T."/>
            <person name="Engels R."/>
            <person name="Erickson J."/>
            <person name="Farina A."/>
            <person name="Faro S."/>
            <person name="Ferreira P."/>
            <person name="Fischer H."/>
            <person name="Fitzgerald M."/>
            <person name="Foley K."/>
            <person name="Gage D."/>
            <person name="Galagan J."/>
            <person name="Gearin G."/>
            <person name="Gnerre S."/>
            <person name="Gnirke A."/>
            <person name="Goyette A."/>
            <person name="Graham J."/>
            <person name="Grandbois E."/>
            <person name="Gyaltsen K."/>
            <person name="Hafez N."/>
            <person name="Hagopian D."/>
            <person name="Hagos B."/>
            <person name="Hall J."/>
            <person name="Hatcher B."/>
            <person name="Heller A."/>
            <person name="Higgins H."/>
            <person name="Honan T."/>
            <person name="Horn A."/>
            <person name="Houde N."/>
            <person name="Hughes L."/>
            <person name="Hulme W."/>
            <person name="Husby E."/>
            <person name="Iliev I."/>
            <person name="Jaffe D."/>
            <person name="Jones C."/>
            <person name="Kamal M."/>
            <person name="Kamat A."/>
            <person name="Kamvysselis M."/>
            <person name="Karlsson E."/>
            <person name="Kells C."/>
            <person name="Kieu A."/>
            <person name="Kisner P."/>
            <person name="Kodira C."/>
            <person name="Kulbokas E."/>
            <person name="Labutti K."/>
            <person name="Lama D."/>
            <person name="Landers T."/>
            <person name="Leger J."/>
            <person name="Levine S."/>
            <person name="Lewis D."/>
            <person name="Lewis T."/>
            <person name="Lindblad-toh K."/>
            <person name="Liu X."/>
            <person name="Lokyitsang T."/>
            <person name="Lokyitsang Y."/>
            <person name="Lucien O."/>
            <person name="Lui A."/>
            <person name="Ma L.J."/>
            <person name="Mabbitt R."/>
            <person name="Macdonald J."/>
            <person name="Maclean C."/>
            <person name="Major J."/>
            <person name="Manning J."/>
            <person name="Marabella R."/>
            <person name="Maru K."/>
            <person name="Matthews C."/>
            <person name="Mauceli E."/>
            <person name="Mccarthy M."/>
            <person name="Mcdonough S."/>
            <person name="Mcghee T."/>
            <person name="Meldrim J."/>
            <person name="Meneus L."/>
            <person name="Mesirov J."/>
            <person name="Mihalev A."/>
            <person name="Mihova T."/>
            <person name="Mikkelsen T."/>
            <person name="Mlenga V."/>
            <person name="Moru K."/>
            <person name="Mozes J."/>
            <person name="Mulrain L."/>
            <person name="Munson G."/>
            <person name="Naylor J."/>
            <person name="Newes C."/>
            <person name="Nguyen C."/>
            <person name="Nguyen N."/>
            <person name="Nguyen T."/>
            <person name="Nicol R."/>
            <person name="Nielsen C."/>
            <person name="Nizzari M."/>
            <person name="Norbu C."/>
            <person name="Norbu N."/>
            <person name="O'donnell P."/>
            <person name="Okoawo O."/>
            <person name="O'leary S."/>
            <person name="Omotosho B."/>
            <person name="O'neill K."/>
            <person name="Osman S."/>
            <person name="Parker S."/>
            <person name="Perrin D."/>
            <person name="Phunkhang P."/>
            <person name="Piqani B."/>
            <person name="Purcell S."/>
            <person name="Rachupka T."/>
            <person name="Ramasamy U."/>
            <person name="Rameau R."/>
            <person name="Ray V."/>
            <person name="Raymond C."/>
            <person name="Retta R."/>
            <person name="Richardson S."/>
            <person name="Rise C."/>
            <person name="Rodriguez J."/>
            <person name="Rogers J."/>
            <person name="Rogov P."/>
            <person name="Rutman M."/>
            <person name="Schupbach R."/>
            <person name="Seaman C."/>
            <person name="Settipalli S."/>
            <person name="Sharpe T."/>
            <person name="Sheridan J."/>
            <person name="Sherpa N."/>
            <person name="Shi J."/>
            <person name="Smirnov S."/>
            <person name="Smith C."/>
            <person name="Sougnez C."/>
            <person name="Spencer B."/>
            <person name="Stalker J."/>
            <person name="Stange-thomann N."/>
            <person name="Stavropoulos S."/>
            <person name="Stetson K."/>
            <person name="Stone C."/>
            <person name="Stone S."/>
            <person name="Stubbs M."/>
            <person name="Talamas J."/>
            <person name="Tchuinga P."/>
            <person name="Tenzing P."/>
            <person name="Tesfaye S."/>
            <person name="Theodore J."/>
            <person name="Thoulutsang Y."/>
            <person name="Topham K."/>
            <person name="Towey S."/>
            <person name="Tsamla T."/>
            <person name="Tsomo N."/>
            <person name="Vallee D."/>
            <person name="Vassiliev H."/>
            <person name="Venkataraman V."/>
            <person name="Vinson J."/>
            <person name="Vo A."/>
            <person name="Wade C."/>
            <person name="Wang S."/>
            <person name="Wangchuk T."/>
            <person name="Wangdi T."/>
            <person name="Whittaker C."/>
            <person name="Wilkinson J."/>
            <person name="Wu Y."/>
            <person name="Wyman D."/>
            <person name="Yadav S."/>
            <person name="Yang S."/>
            <person name="Yang X."/>
            <person name="Yeager S."/>
            <person name="Yee E."/>
            <person name="Young G."/>
            <person name="Zainoun J."/>
            <person name="Zembeck L."/>
            <person name="Zimmer A."/>
            <person name="Zody M."/>
            <person name="Lander E."/>
        </authorList>
    </citation>
    <scope>NUCLEOTIDE SEQUENCE [LARGE SCALE GENOMIC DNA]</scope>
</reference>
<dbReference type="PANTHER" id="PTHR24096">
    <property type="entry name" value="LONG-CHAIN-FATTY-ACID--COA LIGASE"/>
    <property type="match status" value="1"/>
</dbReference>
<evidence type="ECO:0000259" key="5">
    <source>
        <dbReference type="Pfam" id="PF13193"/>
    </source>
</evidence>
<evidence type="ECO:0000256" key="3">
    <source>
        <dbReference type="ARBA" id="ARBA00023098"/>
    </source>
</evidence>
<dbReference type="InterPro" id="IPR020845">
    <property type="entry name" value="AMP-binding_CS"/>
</dbReference>
<dbReference type="Gene3D" id="3.30.300.30">
    <property type="match status" value="1"/>
</dbReference>
<dbReference type="InterPro" id="IPR000873">
    <property type="entry name" value="AMP-dep_synth/lig_dom"/>
</dbReference>
<feature type="domain" description="AMP-dependent synthetase/ligase" evidence="4">
    <location>
        <begin position="38"/>
        <end position="358"/>
    </location>
</feature>
<sequence>QTQSTSITIMIQQSPFPDIIIPKVPFNVYMLKHLTLFEKKVAFIDGESGRSYTFADVRRDVMKCTSELVRLGIQPGDVVAMCCSNCLEYPVITIAAASCSALVTTCNPTYTEAEMTKQFSHSQPIAVFCDEENYLELTNVAKKVPSIKINPTEDTFLLPYSSGTTGLPKGVMLTHYNMVSITELCNFLSTPNDIFYLVLPMFHIYGMMSVMKSLVKGTTMVISKRFTVESFFGLVERYKITSLLAVPPMVLAMYNSPLNSKYDLSSLIRVFCGAAPLPLGVSVEVQKKLNVSLIQGWGLSEAVPLTASFGGAIPLASVGVITANTLIKIVDLGSGKVLGPNEEGEICCKGPQVMKGYYKNPSATTQCIDYDGWFHTGDIGYYDEHGLLYVIDRLKELIKYKGFQVVAPAELEAELLKHYVTDVAVIGVPDTEAGEVPKAFLVKSRASLTADDIHSFLEVSKFKYLRGGVEFLSVIPKSASGKILRRELRVKETLKL</sequence>
<evidence type="ECO:0000256" key="2">
    <source>
        <dbReference type="ARBA" id="ARBA00022598"/>
    </source>
</evidence>
<dbReference type="InParanoid" id="H2ZDR8"/>
<dbReference type="SUPFAM" id="SSF56801">
    <property type="entry name" value="Acetyl-CoA synthetase-like"/>
    <property type="match status" value="1"/>
</dbReference>
<keyword evidence="2" id="KW-0436">Ligase</keyword>
<dbReference type="OMA" id="IIHEYYG"/>
<dbReference type="Pfam" id="PF13193">
    <property type="entry name" value="AMP-binding_C"/>
    <property type="match status" value="1"/>
</dbReference>
<dbReference type="Pfam" id="PF00501">
    <property type="entry name" value="AMP-binding"/>
    <property type="match status" value="1"/>
</dbReference>
<dbReference type="Proteomes" id="UP000007875">
    <property type="component" value="Unassembled WGS sequence"/>
</dbReference>
<dbReference type="InterPro" id="IPR045851">
    <property type="entry name" value="AMP-bd_C_sf"/>
</dbReference>
<comment type="similarity">
    <text evidence="1">Belongs to the ATP-dependent AMP-binding enzyme family.</text>
</comment>
<organism evidence="6 7">
    <name type="scientific">Ciona savignyi</name>
    <name type="common">Pacific transparent sea squirt</name>
    <dbReference type="NCBI Taxonomy" id="51511"/>
    <lineage>
        <taxon>Eukaryota</taxon>
        <taxon>Metazoa</taxon>
        <taxon>Chordata</taxon>
        <taxon>Tunicata</taxon>
        <taxon>Ascidiacea</taxon>
        <taxon>Phlebobranchia</taxon>
        <taxon>Cionidae</taxon>
        <taxon>Ciona</taxon>
    </lineage>
</organism>
<dbReference type="InterPro" id="IPR025110">
    <property type="entry name" value="AMP-bd_C"/>
</dbReference>
<dbReference type="InterPro" id="IPR042099">
    <property type="entry name" value="ANL_N_sf"/>
</dbReference>
<dbReference type="GeneTree" id="ENSGT00940000164794"/>
<dbReference type="GO" id="GO:0006629">
    <property type="term" value="P:lipid metabolic process"/>
    <property type="evidence" value="ECO:0007669"/>
    <property type="project" value="UniProtKB-KW"/>
</dbReference>
<feature type="domain" description="AMP-binding enzyme C-terminal" evidence="5">
    <location>
        <begin position="410"/>
        <end position="482"/>
    </location>
</feature>
<dbReference type="PANTHER" id="PTHR24096:SF149">
    <property type="entry name" value="AMP-BINDING DOMAIN-CONTAINING PROTEIN-RELATED"/>
    <property type="match status" value="1"/>
</dbReference>
<dbReference type="eggNOG" id="KOG1176">
    <property type="taxonomic scope" value="Eukaryota"/>
</dbReference>
<dbReference type="STRING" id="51511.ENSCSAVP00000015734"/>
<reference evidence="6" key="3">
    <citation type="submission" date="2025-09" db="UniProtKB">
        <authorList>
            <consortium name="Ensembl"/>
        </authorList>
    </citation>
    <scope>IDENTIFICATION</scope>
</reference>
<dbReference type="AlphaFoldDB" id="H2ZDR8"/>
<evidence type="ECO:0000259" key="4">
    <source>
        <dbReference type="Pfam" id="PF00501"/>
    </source>
</evidence>
<evidence type="ECO:0000256" key="1">
    <source>
        <dbReference type="ARBA" id="ARBA00006432"/>
    </source>
</evidence>
<reference evidence="6" key="2">
    <citation type="submission" date="2025-08" db="UniProtKB">
        <authorList>
            <consortium name="Ensembl"/>
        </authorList>
    </citation>
    <scope>IDENTIFICATION</scope>
</reference>
<dbReference type="GO" id="GO:0016405">
    <property type="term" value="F:CoA-ligase activity"/>
    <property type="evidence" value="ECO:0007669"/>
    <property type="project" value="TreeGrafter"/>
</dbReference>
<evidence type="ECO:0000313" key="6">
    <source>
        <dbReference type="Ensembl" id="ENSCSAVP00000015734.1"/>
    </source>
</evidence>
<name>H2ZDR8_CIOSA</name>
<proteinExistence type="inferred from homology"/>
<dbReference type="Ensembl" id="ENSCSAVT00000015913.1">
    <property type="protein sequence ID" value="ENSCSAVP00000015734.1"/>
    <property type="gene ID" value="ENSCSAVG00000009239.1"/>
</dbReference>